<evidence type="ECO:0000313" key="4">
    <source>
        <dbReference type="Proteomes" id="UP000317429"/>
    </source>
</evidence>
<dbReference type="InterPro" id="IPR036452">
    <property type="entry name" value="Ribo_hydro-like"/>
</dbReference>
<dbReference type="EMBL" id="CP036291">
    <property type="protein sequence ID" value="QDU87168.1"/>
    <property type="molecule type" value="Genomic_DNA"/>
</dbReference>
<feature type="domain" description="Cellulose-binding Sde182 nucleoside hydrolase-like" evidence="2">
    <location>
        <begin position="45"/>
        <end position="178"/>
    </location>
</feature>
<feature type="signal peptide" evidence="1">
    <location>
        <begin position="1"/>
        <end position="19"/>
    </location>
</feature>
<name>A0A518D6R2_9BACT</name>
<protein>
    <recommendedName>
        <fullName evidence="2">Cellulose-binding Sde182 nucleoside hydrolase-like domain-containing protein</fullName>
    </recommendedName>
</protein>
<accession>A0A518D6R2</accession>
<dbReference type="OrthoDB" id="6381175at2"/>
<gene>
    <name evidence="3" type="ORF">Pla175_05240</name>
</gene>
<evidence type="ECO:0000256" key="1">
    <source>
        <dbReference type="SAM" id="SignalP"/>
    </source>
</evidence>
<evidence type="ECO:0000259" key="2">
    <source>
        <dbReference type="Pfam" id="PF07632"/>
    </source>
</evidence>
<evidence type="ECO:0000313" key="3">
    <source>
        <dbReference type="EMBL" id="QDU87168.1"/>
    </source>
</evidence>
<dbReference type="Pfam" id="PF07632">
    <property type="entry name" value="Sde182_NH-like"/>
    <property type="match status" value="1"/>
</dbReference>
<dbReference type="AlphaFoldDB" id="A0A518D6R2"/>
<proteinExistence type="predicted"/>
<keyword evidence="1" id="KW-0732">Signal</keyword>
<sequence length="338" mass="37437" precursor="true">MLRATLLLLTLATVLPALADKPKVWIYTDTSDKTIPGGNSEGTLNDPDDISAMAGYLLMASEFDTLGIVVASTHRGEHRGTPDQSEWAERYFGGAYRHDLPALNREIGGYPENIRFQESCIKPTAERFDPKKDYRSLKDYDTVQALLDAVEGQSDAVNVLCWGSLTEPAIAVSHCLATDRRDLLGKMRFIAHWTDSPHHQGSPEKPEDVANCREDAAACRYMKQRAKAGDIVYHECGAIGQHGIVSGSPKGREYFDRFRTSRLGTVFVEGKYVHNCVDHSDAATYWTLLGGWGVNLNDIRPDGSNPPEVELANEAKFEGSSRRIHDELLRRSRAASAD</sequence>
<dbReference type="Proteomes" id="UP000317429">
    <property type="component" value="Chromosome"/>
</dbReference>
<dbReference type="InterPro" id="IPR011483">
    <property type="entry name" value="Sde182_NH-like"/>
</dbReference>
<dbReference type="Gene3D" id="3.90.245.10">
    <property type="entry name" value="Ribonucleoside hydrolase-like"/>
    <property type="match status" value="1"/>
</dbReference>
<feature type="chain" id="PRO_5021922527" description="Cellulose-binding Sde182 nucleoside hydrolase-like domain-containing protein" evidence="1">
    <location>
        <begin position="20"/>
        <end position="338"/>
    </location>
</feature>
<keyword evidence="4" id="KW-1185">Reference proteome</keyword>
<dbReference type="GO" id="GO:0016799">
    <property type="term" value="F:hydrolase activity, hydrolyzing N-glycosyl compounds"/>
    <property type="evidence" value="ECO:0007669"/>
    <property type="project" value="InterPro"/>
</dbReference>
<organism evidence="3 4">
    <name type="scientific">Pirellulimonas nuda</name>
    <dbReference type="NCBI Taxonomy" id="2528009"/>
    <lineage>
        <taxon>Bacteria</taxon>
        <taxon>Pseudomonadati</taxon>
        <taxon>Planctomycetota</taxon>
        <taxon>Planctomycetia</taxon>
        <taxon>Pirellulales</taxon>
        <taxon>Lacipirellulaceae</taxon>
        <taxon>Pirellulimonas</taxon>
    </lineage>
</organism>
<dbReference type="KEGG" id="pnd:Pla175_05240"/>
<dbReference type="RefSeq" id="WP_145281068.1">
    <property type="nucleotide sequence ID" value="NZ_CP036291.1"/>
</dbReference>
<reference evidence="3 4" key="1">
    <citation type="submission" date="2019-02" db="EMBL/GenBank/DDBJ databases">
        <title>Deep-cultivation of Planctomycetes and their phenomic and genomic characterization uncovers novel biology.</title>
        <authorList>
            <person name="Wiegand S."/>
            <person name="Jogler M."/>
            <person name="Boedeker C."/>
            <person name="Pinto D."/>
            <person name="Vollmers J."/>
            <person name="Rivas-Marin E."/>
            <person name="Kohn T."/>
            <person name="Peeters S.H."/>
            <person name="Heuer A."/>
            <person name="Rast P."/>
            <person name="Oberbeckmann S."/>
            <person name="Bunk B."/>
            <person name="Jeske O."/>
            <person name="Meyerdierks A."/>
            <person name="Storesund J.E."/>
            <person name="Kallscheuer N."/>
            <person name="Luecker S."/>
            <person name="Lage O.M."/>
            <person name="Pohl T."/>
            <person name="Merkel B.J."/>
            <person name="Hornburger P."/>
            <person name="Mueller R.-W."/>
            <person name="Bruemmer F."/>
            <person name="Labrenz M."/>
            <person name="Spormann A.M."/>
            <person name="Op den Camp H."/>
            <person name="Overmann J."/>
            <person name="Amann R."/>
            <person name="Jetten M.S.M."/>
            <person name="Mascher T."/>
            <person name="Medema M.H."/>
            <person name="Devos D.P."/>
            <person name="Kaster A.-K."/>
            <person name="Ovreas L."/>
            <person name="Rohde M."/>
            <person name="Galperin M.Y."/>
            <person name="Jogler C."/>
        </authorList>
    </citation>
    <scope>NUCLEOTIDE SEQUENCE [LARGE SCALE GENOMIC DNA]</scope>
    <source>
        <strain evidence="3 4">Pla175</strain>
    </source>
</reference>